<dbReference type="GO" id="GO:0005829">
    <property type="term" value="C:cytosol"/>
    <property type="evidence" value="ECO:0007669"/>
    <property type="project" value="TreeGrafter"/>
</dbReference>
<dbReference type="InterPro" id="IPR018035">
    <property type="entry name" value="Flagellar_FliH/T3SS_HrpE"/>
</dbReference>
<evidence type="ECO:0000256" key="4">
    <source>
        <dbReference type="ARBA" id="ARBA00022448"/>
    </source>
</evidence>
<dbReference type="EMBL" id="LKAJ01000004">
    <property type="protein sequence ID" value="KRG21493.1"/>
    <property type="molecule type" value="Genomic_DNA"/>
</dbReference>
<comment type="similarity">
    <text evidence="2">Belongs to the FliH family.</text>
</comment>
<dbReference type="Pfam" id="PF02108">
    <property type="entry name" value="FliH"/>
    <property type="match status" value="1"/>
</dbReference>
<keyword evidence="12" id="KW-1185">Reference proteome</keyword>
<feature type="domain" description="Flagellar assembly protein FliH/Type III secretion system HrpE" evidence="9">
    <location>
        <begin position="70"/>
        <end position="190"/>
    </location>
</feature>
<evidence type="ECO:0000259" key="9">
    <source>
        <dbReference type="Pfam" id="PF02108"/>
    </source>
</evidence>
<evidence type="ECO:0000256" key="2">
    <source>
        <dbReference type="ARBA" id="ARBA00006602"/>
    </source>
</evidence>
<dbReference type="RefSeq" id="WP_075065877.1">
    <property type="nucleotide sequence ID" value="NZ_LKAJ02000001.1"/>
</dbReference>
<accession>A0A0Q9YLA4</accession>
<dbReference type="PANTHER" id="PTHR34982">
    <property type="entry name" value="YOP PROTEINS TRANSLOCATION PROTEIN L"/>
    <property type="match status" value="1"/>
</dbReference>
<organism evidence="10">
    <name type="scientific">Candidatus Berkiella aquae</name>
    <dbReference type="NCBI Taxonomy" id="295108"/>
    <lineage>
        <taxon>Bacteria</taxon>
        <taxon>Pseudomonadati</taxon>
        <taxon>Pseudomonadota</taxon>
        <taxon>Gammaproteobacteria</taxon>
        <taxon>Candidatus Berkiellales</taxon>
        <taxon>Candidatus Berkiellaceae</taxon>
        <taxon>Candidatus Berkiella</taxon>
    </lineage>
</organism>
<keyword evidence="6" id="KW-0653">Protein transport</keyword>
<evidence type="ECO:0000313" key="12">
    <source>
        <dbReference type="Proteomes" id="UP000051497"/>
    </source>
</evidence>
<protein>
    <recommendedName>
        <fullName evidence="3">Flagellar assembly protein FliH</fullName>
    </recommendedName>
</protein>
<dbReference type="GO" id="GO:0015031">
    <property type="term" value="P:protein transport"/>
    <property type="evidence" value="ECO:0007669"/>
    <property type="project" value="UniProtKB-KW"/>
</dbReference>
<gene>
    <name evidence="11" type="ORF">HT99x_008250</name>
    <name evidence="10" type="ORF">HT99x_01245</name>
</gene>
<evidence type="ECO:0000256" key="1">
    <source>
        <dbReference type="ARBA" id="ARBA00003041"/>
    </source>
</evidence>
<dbReference type="GO" id="GO:0044781">
    <property type="term" value="P:bacterial-type flagellum organization"/>
    <property type="evidence" value="ECO:0007669"/>
    <property type="project" value="UniProtKB-KW"/>
</dbReference>
<name>A0A0Q9YLA4_9GAMM</name>
<reference evidence="11" key="2">
    <citation type="journal article" date="2016" name="Genome Announc.">
        <title>Draft Genome Sequences of Two Novel Amoeba-Resistant Intranuclear Bacteria, 'Candidatus Berkiella cookevillensis' and 'Candidatus Berkiella aquae'.</title>
        <authorList>
            <person name="Mehari Y.T."/>
            <person name="Arivett B.A."/>
            <person name="Farone A.L."/>
            <person name="Gunderson J.H."/>
            <person name="Farone M.B."/>
        </authorList>
    </citation>
    <scope>NUCLEOTIDE SEQUENCE</scope>
    <source>
        <strain evidence="11">HT99</strain>
    </source>
</reference>
<evidence type="ECO:0000256" key="6">
    <source>
        <dbReference type="ARBA" id="ARBA00022927"/>
    </source>
</evidence>
<evidence type="ECO:0000256" key="8">
    <source>
        <dbReference type="SAM" id="Coils"/>
    </source>
</evidence>
<dbReference type="EMBL" id="LKAJ02000001">
    <property type="protein sequence ID" value="MCS5711424.1"/>
    <property type="molecule type" value="Genomic_DNA"/>
</dbReference>
<keyword evidence="5" id="KW-1005">Bacterial flagellum biogenesis</keyword>
<proteinExistence type="inferred from homology"/>
<dbReference type="Proteomes" id="UP000051497">
    <property type="component" value="Unassembled WGS sequence"/>
</dbReference>
<dbReference type="STRING" id="295108.HT99x_01245"/>
<feature type="coiled-coil region" evidence="8">
    <location>
        <begin position="57"/>
        <end position="94"/>
    </location>
</feature>
<dbReference type="InterPro" id="IPR051472">
    <property type="entry name" value="T3SS_Stator/FliH"/>
</dbReference>
<comment type="function">
    <text evidence="1">Needed for flagellar regrowth and assembly.</text>
</comment>
<comment type="caution">
    <text evidence="10">The sequence shown here is derived from an EMBL/GenBank/DDBJ whole genome shotgun (WGS) entry which is preliminary data.</text>
</comment>
<keyword evidence="7" id="KW-1006">Bacterial flagellum protein export</keyword>
<evidence type="ECO:0000313" key="11">
    <source>
        <dbReference type="EMBL" id="MCS5711424.1"/>
    </source>
</evidence>
<keyword evidence="10" id="KW-0966">Cell projection</keyword>
<keyword evidence="10" id="KW-0282">Flagellum</keyword>
<dbReference type="AlphaFoldDB" id="A0A0Q9YLA4"/>
<evidence type="ECO:0000256" key="7">
    <source>
        <dbReference type="ARBA" id="ARBA00023225"/>
    </source>
</evidence>
<reference evidence="10" key="1">
    <citation type="submission" date="2015-09" db="EMBL/GenBank/DDBJ databases">
        <title>Draft Genome Sequences of Two Novel Amoeba-resistant Intranuclear Bacteria, Candidatus Berkiella cookevillensis and Candidatus Berkiella aquae.</title>
        <authorList>
            <person name="Mehari Y.T."/>
            <person name="Arivett B.A."/>
            <person name="Farone A.L."/>
            <person name="Gunderson J.H."/>
            <person name="Farone M.B."/>
        </authorList>
    </citation>
    <scope>NUCLEOTIDE SEQUENCE [LARGE SCALE GENOMIC DNA]</scope>
    <source>
        <strain evidence="10">HT99</strain>
    </source>
</reference>
<evidence type="ECO:0000256" key="5">
    <source>
        <dbReference type="ARBA" id="ARBA00022795"/>
    </source>
</evidence>
<sequence>MPESHSKWALPEFGLVVNAHHTTNKSLKVNPNASTANAVQAELNQKGYDAGFAKGYAEGLQKVEQEMQLQKRQLESLIKQLHEDNQAISQEKEQAILLFVKSLCEKVLHKELATSSETIANVITQALKMIDNSGKEIRIACHPKLYEKIQNEDFNGYSRIIFETQPQLADFEFKIESEKQKICFNLESLLNRLQDELLLCNSQT</sequence>
<dbReference type="PANTHER" id="PTHR34982:SF1">
    <property type="entry name" value="FLAGELLAR ASSEMBLY PROTEIN FLIH"/>
    <property type="match status" value="1"/>
</dbReference>
<dbReference type="OrthoDB" id="6397640at2"/>
<reference evidence="11" key="3">
    <citation type="submission" date="2021-06" db="EMBL/GenBank/DDBJ databases">
        <title>Genomic Description and Analysis of Intracellular Bacteria, Candidatus Berkiella cookevillensis and Candidatus Berkiella aquae.</title>
        <authorList>
            <person name="Kidane D.T."/>
            <person name="Mehari Y.T."/>
            <person name="Rice F.C."/>
            <person name="Arivett B.A."/>
            <person name="Farone A.L."/>
            <person name="Berk S.G."/>
            <person name="Farone M.B."/>
        </authorList>
    </citation>
    <scope>NUCLEOTIDE SEQUENCE</scope>
    <source>
        <strain evidence="11">HT99</strain>
    </source>
</reference>
<evidence type="ECO:0000313" key="10">
    <source>
        <dbReference type="EMBL" id="KRG21493.1"/>
    </source>
</evidence>
<keyword evidence="8" id="KW-0175">Coiled coil</keyword>
<keyword evidence="4" id="KW-0813">Transport</keyword>
<keyword evidence="10" id="KW-0969">Cilium</keyword>
<evidence type="ECO:0000256" key="3">
    <source>
        <dbReference type="ARBA" id="ARBA00016507"/>
    </source>
</evidence>